<dbReference type="EMBL" id="UINC01052307">
    <property type="protein sequence ID" value="SVB67489.1"/>
    <property type="molecule type" value="Genomic_DNA"/>
</dbReference>
<organism evidence="1">
    <name type="scientific">marine metagenome</name>
    <dbReference type="NCBI Taxonomy" id="408172"/>
    <lineage>
        <taxon>unclassified sequences</taxon>
        <taxon>metagenomes</taxon>
        <taxon>ecological metagenomes</taxon>
    </lineage>
</organism>
<protein>
    <submittedName>
        <fullName evidence="1">Uncharacterized protein</fullName>
    </submittedName>
</protein>
<reference evidence="1" key="1">
    <citation type="submission" date="2018-05" db="EMBL/GenBank/DDBJ databases">
        <authorList>
            <person name="Lanie J.A."/>
            <person name="Ng W.-L."/>
            <person name="Kazmierczak K.M."/>
            <person name="Andrzejewski T.M."/>
            <person name="Davidsen T.M."/>
            <person name="Wayne K.J."/>
            <person name="Tettelin H."/>
            <person name="Glass J.I."/>
            <person name="Rusch D."/>
            <person name="Podicherti R."/>
            <person name="Tsui H.-C.T."/>
            <person name="Winkler M.E."/>
        </authorList>
    </citation>
    <scope>NUCLEOTIDE SEQUENCE</scope>
</reference>
<gene>
    <name evidence="1" type="ORF">METZ01_LOCUS220343</name>
</gene>
<proteinExistence type="predicted"/>
<dbReference type="AlphaFoldDB" id="A0A382FY04"/>
<sequence length="23" mass="2456">MNGIALTAMGVGWLLMHSQTAPR</sequence>
<accession>A0A382FY04</accession>
<name>A0A382FY04_9ZZZZ</name>
<evidence type="ECO:0000313" key="1">
    <source>
        <dbReference type="EMBL" id="SVB67489.1"/>
    </source>
</evidence>